<dbReference type="EMBL" id="JAJFAZ020000004">
    <property type="protein sequence ID" value="KAI5330858.1"/>
    <property type="molecule type" value="Genomic_DNA"/>
</dbReference>
<proteinExistence type="predicted"/>
<evidence type="ECO:0000313" key="2">
    <source>
        <dbReference type="Proteomes" id="UP001054821"/>
    </source>
</evidence>
<organism evidence="1 2">
    <name type="scientific">Prunus dulcis</name>
    <name type="common">Almond</name>
    <name type="synonym">Amygdalus dulcis</name>
    <dbReference type="NCBI Taxonomy" id="3755"/>
    <lineage>
        <taxon>Eukaryota</taxon>
        <taxon>Viridiplantae</taxon>
        <taxon>Streptophyta</taxon>
        <taxon>Embryophyta</taxon>
        <taxon>Tracheophyta</taxon>
        <taxon>Spermatophyta</taxon>
        <taxon>Magnoliopsida</taxon>
        <taxon>eudicotyledons</taxon>
        <taxon>Gunneridae</taxon>
        <taxon>Pentapetalae</taxon>
        <taxon>rosids</taxon>
        <taxon>fabids</taxon>
        <taxon>Rosales</taxon>
        <taxon>Rosaceae</taxon>
        <taxon>Amygdaloideae</taxon>
        <taxon>Amygdaleae</taxon>
        <taxon>Prunus</taxon>
    </lineage>
</organism>
<dbReference type="Proteomes" id="UP001054821">
    <property type="component" value="Chromosome 4"/>
</dbReference>
<comment type="caution">
    <text evidence="1">The sequence shown here is derived from an EMBL/GenBank/DDBJ whole genome shotgun (WGS) entry which is preliminary data.</text>
</comment>
<evidence type="ECO:0000313" key="1">
    <source>
        <dbReference type="EMBL" id="KAI5330858.1"/>
    </source>
</evidence>
<protein>
    <submittedName>
        <fullName evidence="1">Uncharacterized protein</fullName>
    </submittedName>
</protein>
<dbReference type="AlphaFoldDB" id="A0AAD4VTE6"/>
<keyword evidence="2" id="KW-1185">Reference proteome</keyword>
<reference evidence="1 2" key="1">
    <citation type="journal article" date="2022" name="G3 (Bethesda)">
        <title>Whole-genome sequence and methylome profiling of the almond [Prunus dulcis (Mill.) D.A. Webb] cultivar 'Nonpareil'.</title>
        <authorList>
            <person name="D'Amico-Willman K.M."/>
            <person name="Ouma W.Z."/>
            <person name="Meulia T."/>
            <person name="Sideli G.M."/>
            <person name="Gradziel T.M."/>
            <person name="Fresnedo-Ramirez J."/>
        </authorList>
    </citation>
    <scope>NUCLEOTIDE SEQUENCE [LARGE SCALE GENOMIC DNA]</scope>
    <source>
        <strain evidence="1">Clone GOH B32 T37-40</strain>
    </source>
</reference>
<accession>A0AAD4VTE6</accession>
<name>A0AAD4VTE6_PRUDU</name>
<sequence>MPRTWEHYHRHHCHECQHEDEDGGGCRQLDPGNLNPHSALEFEGEEGMESGLGLDVYRIVNRYPCGYSDQHELEVDGL</sequence>
<gene>
    <name evidence="1" type="ORF">L3X38_020984</name>
</gene>